<dbReference type="GO" id="GO:0000400">
    <property type="term" value="F:four-way junction DNA binding"/>
    <property type="evidence" value="ECO:0007669"/>
    <property type="project" value="TreeGrafter"/>
</dbReference>
<evidence type="ECO:0000256" key="2">
    <source>
        <dbReference type="ARBA" id="ARBA00023242"/>
    </source>
</evidence>
<dbReference type="AlphaFoldDB" id="A0AAD5W8V5"/>
<evidence type="ECO:0000259" key="3">
    <source>
        <dbReference type="PROSITE" id="PS50162"/>
    </source>
</evidence>
<sequence length="151" mass="16281">MVDSDPTVKPHQPKQTFSAHGTPRVSMIDALLVGGLRQGQVTEIAGPSSSGKTQVCLSSATHVVDKKFGLFLYLDTSNSFSPFRISCFVNQVHPSLPKEVFDIFALFDLLRHVESTLKHKVKLGGSKLCLLIIDSVSSVIAPVIGGQEFTG</sequence>
<dbReference type="GO" id="GO:0000723">
    <property type="term" value="P:telomere maintenance"/>
    <property type="evidence" value="ECO:0007669"/>
    <property type="project" value="TreeGrafter"/>
</dbReference>
<comment type="caution">
    <text evidence="4">The sequence shown here is derived from an EMBL/GenBank/DDBJ whole genome shotgun (WGS) entry which is preliminary data.</text>
</comment>
<dbReference type="Proteomes" id="UP001210211">
    <property type="component" value="Unassembled WGS sequence"/>
</dbReference>
<dbReference type="GO" id="GO:0042148">
    <property type="term" value="P:DNA strand invasion"/>
    <property type="evidence" value="ECO:0007669"/>
    <property type="project" value="TreeGrafter"/>
</dbReference>
<dbReference type="GO" id="GO:0033063">
    <property type="term" value="C:Rad51B-Rad51C-Rad51D-XRCC2 complex"/>
    <property type="evidence" value="ECO:0007669"/>
    <property type="project" value="TreeGrafter"/>
</dbReference>
<dbReference type="Pfam" id="PF08423">
    <property type="entry name" value="Rad51"/>
    <property type="match status" value="1"/>
</dbReference>
<dbReference type="SUPFAM" id="SSF52540">
    <property type="entry name" value="P-loop containing nucleoside triphosphate hydrolases"/>
    <property type="match status" value="1"/>
</dbReference>
<dbReference type="Gene3D" id="3.40.50.300">
    <property type="entry name" value="P-loop containing nucleotide triphosphate hydrolases"/>
    <property type="match status" value="1"/>
</dbReference>
<keyword evidence="2" id="KW-0539">Nucleus</keyword>
<dbReference type="PROSITE" id="PS50162">
    <property type="entry name" value="RECA_2"/>
    <property type="match status" value="1"/>
</dbReference>
<evidence type="ECO:0000313" key="4">
    <source>
        <dbReference type="EMBL" id="KAJ3683985.1"/>
    </source>
</evidence>
<organism evidence="4 5">
    <name type="scientific">Rhynchospora tenuis</name>
    <dbReference type="NCBI Taxonomy" id="198213"/>
    <lineage>
        <taxon>Eukaryota</taxon>
        <taxon>Viridiplantae</taxon>
        <taxon>Streptophyta</taxon>
        <taxon>Embryophyta</taxon>
        <taxon>Tracheophyta</taxon>
        <taxon>Spermatophyta</taxon>
        <taxon>Magnoliopsida</taxon>
        <taxon>Liliopsida</taxon>
        <taxon>Poales</taxon>
        <taxon>Cyperaceae</taxon>
        <taxon>Cyperoideae</taxon>
        <taxon>Rhynchosporeae</taxon>
        <taxon>Rhynchospora</taxon>
    </lineage>
</organism>
<dbReference type="PANTHER" id="PTHR46457:SF1">
    <property type="entry name" value="DNA REPAIR PROTEIN RAD51 HOMOLOG 4"/>
    <property type="match status" value="1"/>
</dbReference>
<evidence type="ECO:0000256" key="1">
    <source>
        <dbReference type="ARBA" id="ARBA00004123"/>
    </source>
</evidence>
<dbReference type="InterPro" id="IPR013632">
    <property type="entry name" value="Rad51_C"/>
</dbReference>
<dbReference type="GO" id="GO:0005815">
    <property type="term" value="C:microtubule organizing center"/>
    <property type="evidence" value="ECO:0007669"/>
    <property type="project" value="TreeGrafter"/>
</dbReference>
<dbReference type="GO" id="GO:0005524">
    <property type="term" value="F:ATP binding"/>
    <property type="evidence" value="ECO:0007669"/>
    <property type="project" value="InterPro"/>
</dbReference>
<dbReference type="GO" id="GO:0003697">
    <property type="term" value="F:single-stranded DNA binding"/>
    <property type="evidence" value="ECO:0007669"/>
    <property type="project" value="TreeGrafter"/>
</dbReference>
<dbReference type="GO" id="GO:0007131">
    <property type="term" value="P:reciprocal meiotic recombination"/>
    <property type="evidence" value="ECO:0007669"/>
    <property type="project" value="TreeGrafter"/>
</dbReference>
<dbReference type="InterPro" id="IPR020588">
    <property type="entry name" value="RecA_ATP-bd"/>
</dbReference>
<proteinExistence type="predicted"/>
<comment type="subcellular location">
    <subcellularLocation>
        <location evidence="1">Nucleus</location>
    </subcellularLocation>
</comment>
<dbReference type="PANTHER" id="PTHR46457">
    <property type="entry name" value="DNA REPAIR PROTEIN RAD51 HOMOLOG 4"/>
    <property type="match status" value="1"/>
</dbReference>
<name>A0AAD5W8V5_9POAL</name>
<dbReference type="EMBL" id="JAMRDG010000002">
    <property type="protein sequence ID" value="KAJ3683985.1"/>
    <property type="molecule type" value="Genomic_DNA"/>
</dbReference>
<keyword evidence="5" id="KW-1185">Reference proteome</keyword>
<dbReference type="InterPro" id="IPR027417">
    <property type="entry name" value="P-loop_NTPase"/>
</dbReference>
<accession>A0AAD5W8V5</accession>
<dbReference type="GO" id="GO:0140664">
    <property type="term" value="F:ATP-dependent DNA damage sensor activity"/>
    <property type="evidence" value="ECO:0007669"/>
    <property type="project" value="InterPro"/>
</dbReference>
<evidence type="ECO:0000313" key="5">
    <source>
        <dbReference type="Proteomes" id="UP001210211"/>
    </source>
</evidence>
<gene>
    <name evidence="4" type="ORF">LUZ61_013149</name>
</gene>
<protein>
    <recommendedName>
        <fullName evidence="3">RecA family profile 1 domain-containing protein</fullName>
    </recommendedName>
</protein>
<dbReference type="GO" id="GO:0000724">
    <property type="term" value="P:double-strand break repair via homologous recombination"/>
    <property type="evidence" value="ECO:0007669"/>
    <property type="project" value="TreeGrafter"/>
</dbReference>
<dbReference type="GO" id="GO:0005657">
    <property type="term" value="C:replication fork"/>
    <property type="evidence" value="ECO:0007669"/>
    <property type="project" value="TreeGrafter"/>
</dbReference>
<reference evidence="4 5" key="1">
    <citation type="journal article" date="2022" name="Cell">
        <title>Repeat-based holocentromeres influence genome architecture and karyotype evolution.</title>
        <authorList>
            <person name="Hofstatter P.G."/>
            <person name="Thangavel G."/>
            <person name="Lux T."/>
            <person name="Neumann P."/>
            <person name="Vondrak T."/>
            <person name="Novak P."/>
            <person name="Zhang M."/>
            <person name="Costa L."/>
            <person name="Castellani M."/>
            <person name="Scott A."/>
            <person name="Toegelov H."/>
            <person name="Fuchs J."/>
            <person name="Mata-Sucre Y."/>
            <person name="Dias Y."/>
            <person name="Vanzela A.L.L."/>
            <person name="Huettel B."/>
            <person name="Almeida C.C.S."/>
            <person name="Simkova H."/>
            <person name="Souza G."/>
            <person name="Pedrosa-Harand A."/>
            <person name="Macas J."/>
            <person name="Mayer K.F.X."/>
            <person name="Houben A."/>
            <person name="Marques A."/>
        </authorList>
    </citation>
    <scope>NUCLEOTIDE SEQUENCE [LARGE SCALE GENOMIC DNA]</scope>
    <source>
        <strain evidence="4">RhyTen1mFocal</strain>
    </source>
</reference>
<dbReference type="InterPro" id="IPR051988">
    <property type="entry name" value="HRR_RAD51_Paralog"/>
</dbReference>
<feature type="domain" description="RecA family profile 1" evidence="3">
    <location>
        <begin position="17"/>
        <end position="151"/>
    </location>
</feature>